<dbReference type="AlphaFoldDB" id="A0A0D2AK08"/>
<dbReference type="HOGENOM" id="CLU_957134_0_0_1"/>
<dbReference type="Proteomes" id="UP000053259">
    <property type="component" value="Unassembled WGS sequence"/>
</dbReference>
<feature type="region of interest" description="Disordered" evidence="1">
    <location>
        <begin position="42"/>
        <end position="105"/>
    </location>
</feature>
<evidence type="ECO:0000313" key="3">
    <source>
        <dbReference type="Proteomes" id="UP000053259"/>
    </source>
</evidence>
<dbReference type="VEuPathDB" id="FungiDB:PV09_09060"/>
<dbReference type="InParanoid" id="A0A0D2AK08"/>
<evidence type="ECO:0000256" key="1">
    <source>
        <dbReference type="SAM" id="MobiDB-lite"/>
    </source>
</evidence>
<accession>A0A0D2AK08</accession>
<name>A0A0D2AK08_9PEZI</name>
<reference evidence="2 3" key="1">
    <citation type="submission" date="2015-01" db="EMBL/GenBank/DDBJ databases">
        <title>The Genome Sequence of Ochroconis gallopava CBS43764.</title>
        <authorList>
            <consortium name="The Broad Institute Genomics Platform"/>
            <person name="Cuomo C."/>
            <person name="de Hoog S."/>
            <person name="Gorbushina A."/>
            <person name="Stielow B."/>
            <person name="Teixiera M."/>
            <person name="Abouelleil A."/>
            <person name="Chapman S.B."/>
            <person name="Priest M."/>
            <person name="Young S.K."/>
            <person name="Wortman J."/>
            <person name="Nusbaum C."/>
            <person name="Birren B."/>
        </authorList>
    </citation>
    <scope>NUCLEOTIDE SEQUENCE [LARGE SCALE GENOMIC DNA]</scope>
    <source>
        <strain evidence="2 3">CBS 43764</strain>
    </source>
</reference>
<dbReference type="GeneID" id="27317033"/>
<sequence>MPRKPAAPKPRASMSTFAESDTKLPQIRSAAFDGWPKHKKVKIGHDAVQSSADNPAGEPETTSAVRSQPNAKVRRPGHVCPPLAPPTPLSATQLKPVSSHTPILPKDADDVKLRAQHDIHSITVMPNSKMESKIQQVLRSMPTLDRDSKSSVVALTAPAKAANKCIGIAEIAKRELCRDDPSRAVYQYTGCWTRLESRKAPRQSSLEALPGVLDNTATRTSSSEHYYLRDHMDDEEQSVEAEDSDGAFEDEHCAERPLVRGVVCLVIYLSTKPVSRLHELYGEQIYRLDQA</sequence>
<evidence type="ECO:0008006" key="4">
    <source>
        <dbReference type="Google" id="ProtNLM"/>
    </source>
</evidence>
<dbReference type="EMBL" id="KN847580">
    <property type="protein sequence ID" value="KIV99293.1"/>
    <property type="molecule type" value="Genomic_DNA"/>
</dbReference>
<dbReference type="RefSeq" id="XP_016209163.1">
    <property type="nucleotide sequence ID" value="XM_016363052.1"/>
</dbReference>
<feature type="region of interest" description="Disordered" evidence="1">
    <location>
        <begin position="1"/>
        <end position="25"/>
    </location>
</feature>
<evidence type="ECO:0000313" key="2">
    <source>
        <dbReference type="EMBL" id="KIV99293.1"/>
    </source>
</evidence>
<keyword evidence="3" id="KW-1185">Reference proteome</keyword>
<proteinExistence type="predicted"/>
<dbReference type="OrthoDB" id="424402at2759"/>
<feature type="compositionally biased region" description="Polar residues" evidence="1">
    <location>
        <begin position="60"/>
        <end position="70"/>
    </location>
</feature>
<protein>
    <recommendedName>
        <fullName evidence="4">DNA/RNA-binding protein Alba-like domain-containing protein</fullName>
    </recommendedName>
</protein>
<organism evidence="2 3">
    <name type="scientific">Verruconis gallopava</name>
    <dbReference type="NCBI Taxonomy" id="253628"/>
    <lineage>
        <taxon>Eukaryota</taxon>
        <taxon>Fungi</taxon>
        <taxon>Dikarya</taxon>
        <taxon>Ascomycota</taxon>
        <taxon>Pezizomycotina</taxon>
        <taxon>Dothideomycetes</taxon>
        <taxon>Pleosporomycetidae</taxon>
        <taxon>Venturiales</taxon>
        <taxon>Sympoventuriaceae</taxon>
        <taxon>Verruconis</taxon>
    </lineage>
</organism>
<gene>
    <name evidence="2" type="ORF">PV09_09060</name>
</gene>